<protein>
    <submittedName>
        <fullName evidence="2">Uncharacterized protein</fullName>
    </submittedName>
</protein>
<name>A0ABR3IQX0_9AGAR</name>
<evidence type="ECO:0000313" key="3">
    <source>
        <dbReference type="Proteomes" id="UP001556367"/>
    </source>
</evidence>
<feature type="compositionally biased region" description="Polar residues" evidence="1">
    <location>
        <begin position="141"/>
        <end position="153"/>
    </location>
</feature>
<feature type="region of interest" description="Disordered" evidence="1">
    <location>
        <begin position="136"/>
        <end position="179"/>
    </location>
</feature>
<accession>A0ABR3IQX0</accession>
<evidence type="ECO:0000256" key="1">
    <source>
        <dbReference type="SAM" id="MobiDB-lite"/>
    </source>
</evidence>
<dbReference type="EMBL" id="JASNQZ010000017">
    <property type="protein sequence ID" value="KAL0945695.1"/>
    <property type="molecule type" value="Genomic_DNA"/>
</dbReference>
<dbReference type="Proteomes" id="UP001556367">
    <property type="component" value="Unassembled WGS sequence"/>
</dbReference>
<keyword evidence="3" id="KW-1185">Reference proteome</keyword>
<evidence type="ECO:0000313" key="2">
    <source>
        <dbReference type="EMBL" id="KAL0945695.1"/>
    </source>
</evidence>
<proteinExistence type="predicted"/>
<organism evidence="2 3">
    <name type="scientific">Hohenbuehelia grisea</name>
    <dbReference type="NCBI Taxonomy" id="104357"/>
    <lineage>
        <taxon>Eukaryota</taxon>
        <taxon>Fungi</taxon>
        <taxon>Dikarya</taxon>
        <taxon>Basidiomycota</taxon>
        <taxon>Agaricomycotina</taxon>
        <taxon>Agaricomycetes</taxon>
        <taxon>Agaricomycetidae</taxon>
        <taxon>Agaricales</taxon>
        <taxon>Pleurotineae</taxon>
        <taxon>Pleurotaceae</taxon>
        <taxon>Hohenbuehelia</taxon>
    </lineage>
</organism>
<gene>
    <name evidence="2" type="ORF">HGRIS_014846</name>
</gene>
<sequence length="322" mass="35323">MLESEVIEATRARIEDMNSAHRALPQQHVMPSAPWTNGQTILPYIPAPQDSSMGQYLYMNAPPLVNGLSDGSDVTMAGPAACQQTQSLASHARSPTLGAGVPLSASPDVVSLSEPATKGDLARLAEQITSQIQAIRRSSRLQRQGTVSSTDTDLGSVYRNTDGDNDETPRRKGKKRRTRTAAETIASHEVRQFALEILGRESHESPVPPPPTFQEISDFMKGRTKGPEEVFKLDLDHTITSAWNKCATRAFQQAFLAVKDQRNFYTSLGEAIERAFKAHYKTIQRQCNQQTGKISTYIRLCEATRVLSGFPSISITLHGSAI</sequence>
<comment type="caution">
    <text evidence="2">The sequence shown here is derived from an EMBL/GenBank/DDBJ whole genome shotgun (WGS) entry which is preliminary data.</text>
</comment>
<reference evidence="3" key="1">
    <citation type="submission" date="2024-06" db="EMBL/GenBank/DDBJ databases">
        <title>Multi-omics analyses provide insights into the biosynthesis of the anticancer antibiotic pleurotin in Hohenbuehelia grisea.</title>
        <authorList>
            <person name="Weaver J.A."/>
            <person name="Alberti F."/>
        </authorList>
    </citation>
    <scope>NUCLEOTIDE SEQUENCE [LARGE SCALE GENOMIC DNA]</scope>
    <source>
        <strain evidence="3">T-177</strain>
    </source>
</reference>